<dbReference type="Pfam" id="PF08780">
    <property type="entry name" value="NTase_sub_bind"/>
    <property type="match status" value="1"/>
</dbReference>
<dbReference type="EMBL" id="CP076132">
    <property type="protein sequence ID" value="QWG00707.1"/>
    <property type="molecule type" value="Genomic_DNA"/>
</dbReference>
<sequence length="142" mass="16615">MSIDIRWKQRFQNLKKAFTQLDNAYKLSQERELSELEKQGLIQAFEYTHELSWKTLKDFLNHKGYTDLYGSKDVTKLAFEMDLVNDGYVWMEMIKSRSQALGSYEIEISEAIKNNILNKYMSKYSNLISKLNSLAEYSGSSV</sequence>
<dbReference type="AlphaFoldDB" id="A0AAX1N047"/>
<evidence type="ECO:0000313" key="1">
    <source>
        <dbReference type="EMBL" id="QWG00707.1"/>
    </source>
</evidence>
<gene>
    <name evidence="1" type="ORF">KMW28_13705</name>
</gene>
<reference evidence="1 2" key="1">
    <citation type="submission" date="2021-05" db="EMBL/GenBank/DDBJ databases">
        <title>Comparative genomic studies on the polysaccharide-degrading batcterial strains of the Flammeovirga genus.</title>
        <authorList>
            <person name="Zewei F."/>
            <person name="Zheng Z."/>
            <person name="Yu L."/>
            <person name="Ruyue G."/>
            <person name="Yanhong M."/>
            <person name="Yuanyuan C."/>
            <person name="Jingyan G."/>
            <person name="Wenjun H."/>
        </authorList>
    </citation>
    <scope>NUCLEOTIDE SEQUENCE [LARGE SCALE GENOMIC DNA]</scope>
    <source>
        <strain evidence="1 2">NBRC:100898</strain>
    </source>
</reference>
<dbReference type="Gene3D" id="1.20.120.330">
    <property type="entry name" value="Nucleotidyltransferases domain 2"/>
    <property type="match status" value="1"/>
</dbReference>
<proteinExistence type="predicted"/>
<dbReference type="Proteomes" id="UP000678679">
    <property type="component" value="Chromosome 1"/>
</dbReference>
<accession>A0AAX1N047</accession>
<dbReference type="NCBIfam" id="TIGR01987">
    <property type="entry name" value="HI0074"/>
    <property type="match status" value="1"/>
</dbReference>
<dbReference type="InterPro" id="IPR010235">
    <property type="entry name" value="HepT"/>
</dbReference>
<name>A0AAX1N047_9BACT</name>
<protein>
    <submittedName>
        <fullName evidence="1">HI0074 family nucleotidyltransferase substrate-binding subunit</fullName>
    </submittedName>
</protein>
<organism evidence="1 2">
    <name type="scientific">Flammeovirga yaeyamensis</name>
    <dbReference type="NCBI Taxonomy" id="367791"/>
    <lineage>
        <taxon>Bacteria</taxon>
        <taxon>Pseudomonadati</taxon>
        <taxon>Bacteroidota</taxon>
        <taxon>Cytophagia</taxon>
        <taxon>Cytophagales</taxon>
        <taxon>Flammeovirgaceae</taxon>
        <taxon>Flammeovirga</taxon>
    </lineage>
</organism>
<evidence type="ECO:0000313" key="2">
    <source>
        <dbReference type="Proteomes" id="UP000678679"/>
    </source>
</evidence>
<dbReference type="SUPFAM" id="SSF81593">
    <property type="entry name" value="Nucleotidyltransferase substrate binding subunit/domain"/>
    <property type="match status" value="1"/>
</dbReference>
<keyword evidence="2" id="KW-1185">Reference proteome</keyword>
<dbReference type="KEGG" id="fya:KMW28_13705"/>
<dbReference type="RefSeq" id="WP_169666234.1">
    <property type="nucleotide sequence ID" value="NZ_CP076132.1"/>
</dbReference>